<evidence type="ECO:0000313" key="4">
    <source>
        <dbReference type="Proteomes" id="UP001185659"/>
    </source>
</evidence>
<evidence type="ECO:0000256" key="1">
    <source>
        <dbReference type="SAM" id="Coils"/>
    </source>
</evidence>
<feature type="domain" description="YknX-like C-terminal permuted SH3-like" evidence="2">
    <location>
        <begin position="334"/>
        <end position="399"/>
    </location>
</feature>
<sequence>MTHTRHLRMATAALVGIALIAALVWALLPAPVLVDLVAARRAPMQVIVSAEGIARIRETWTVTAPVTGNVMRSPVQVGDEVVARETVVALIEPAEPAFLDARARRLAEAAVAEAQAAIHVAEANLVRAETELSHLEAEVERYRKLSERGTLPATTLLDAQQAVASAKALRDAAQADLELKRATQQRMEAQLSGPEVPIVDAPPAQCCTELKAPRSGVVLNVTDLNARLVQAGSPLVTVGDPADLEIRVDLLSSDAVGVVRGTGAFIDRWGGEGVLEAEVRQVEPSAFTRVSALGIEEQRVPLVLDVLTPLEERKGLGDQYRVFVNLVTWEEEDVLQVPQSALFRSAGEWALFVEEEGHAALRQVEVGRMTGEWAQILSGLSAGERVVAYPGSAIKTGTRLEPRNLDEDQGQDMEGA</sequence>
<dbReference type="Gene3D" id="1.10.287.470">
    <property type="entry name" value="Helix hairpin bin"/>
    <property type="match status" value="1"/>
</dbReference>
<keyword evidence="1" id="KW-0175">Coiled coil</keyword>
<accession>A0ABU4AIY9</accession>
<dbReference type="PANTHER" id="PTHR30469">
    <property type="entry name" value="MULTIDRUG RESISTANCE PROTEIN MDTA"/>
    <property type="match status" value="1"/>
</dbReference>
<dbReference type="Pfam" id="PF25989">
    <property type="entry name" value="YknX_C"/>
    <property type="match status" value="1"/>
</dbReference>
<dbReference type="Gene3D" id="2.40.420.20">
    <property type="match status" value="1"/>
</dbReference>
<reference evidence="3 4" key="1">
    <citation type="submission" date="2023-10" db="EMBL/GenBank/DDBJ databases">
        <authorList>
            <person name="Venkata Ramana C."/>
            <person name="Sasikala C."/>
            <person name="Dhurka M."/>
        </authorList>
    </citation>
    <scope>NUCLEOTIDE SEQUENCE [LARGE SCALE GENOMIC DNA]</scope>
    <source>
        <strain evidence="3 4">KCTC 32151</strain>
    </source>
</reference>
<dbReference type="InterPro" id="IPR058637">
    <property type="entry name" value="YknX-like_C"/>
</dbReference>
<dbReference type="Gene3D" id="2.40.50.100">
    <property type="match status" value="1"/>
</dbReference>
<proteinExistence type="predicted"/>
<feature type="coiled-coil region" evidence="1">
    <location>
        <begin position="104"/>
        <end position="192"/>
    </location>
</feature>
<name>A0ABU4AIY9_9HYPH</name>
<dbReference type="Gene3D" id="2.40.30.170">
    <property type="match status" value="1"/>
</dbReference>
<evidence type="ECO:0000313" key="3">
    <source>
        <dbReference type="EMBL" id="MDV6226198.1"/>
    </source>
</evidence>
<organism evidence="3 4">
    <name type="scientific">Nitratireductor aquimarinus</name>
    <dbReference type="NCBI Taxonomy" id="889300"/>
    <lineage>
        <taxon>Bacteria</taxon>
        <taxon>Pseudomonadati</taxon>
        <taxon>Pseudomonadota</taxon>
        <taxon>Alphaproteobacteria</taxon>
        <taxon>Hyphomicrobiales</taxon>
        <taxon>Phyllobacteriaceae</taxon>
        <taxon>Nitratireductor</taxon>
    </lineage>
</organism>
<comment type="caution">
    <text evidence="3">The sequence shown here is derived from an EMBL/GenBank/DDBJ whole genome shotgun (WGS) entry which is preliminary data.</text>
</comment>
<dbReference type="PANTHER" id="PTHR30469:SF15">
    <property type="entry name" value="HLYD FAMILY OF SECRETION PROTEINS"/>
    <property type="match status" value="1"/>
</dbReference>
<dbReference type="Proteomes" id="UP001185659">
    <property type="component" value="Unassembled WGS sequence"/>
</dbReference>
<evidence type="ECO:0000259" key="2">
    <source>
        <dbReference type="Pfam" id="PF25989"/>
    </source>
</evidence>
<dbReference type="SUPFAM" id="SSF56954">
    <property type="entry name" value="Outer membrane efflux proteins (OEP)"/>
    <property type="match status" value="1"/>
</dbReference>
<dbReference type="RefSeq" id="WP_317560922.1">
    <property type="nucleotide sequence ID" value="NZ_JAWLIP010000003.1"/>
</dbReference>
<dbReference type="EMBL" id="JAWLIP010000003">
    <property type="protein sequence ID" value="MDV6226198.1"/>
    <property type="molecule type" value="Genomic_DNA"/>
</dbReference>
<gene>
    <name evidence="3" type="ORF">R2G56_07860</name>
</gene>
<protein>
    <submittedName>
        <fullName evidence="3">HlyD family efflux transporter periplasmic adaptor subunit</fullName>
    </submittedName>
</protein>
<keyword evidence="4" id="KW-1185">Reference proteome</keyword>